<dbReference type="RefSeq" id="WP_203916642.1">
    <property type="nucleotide sequence ID" value="NZ_BONZ01000012.1"/>
</dbReference>
<keyword evidence="1" id="KW-0472">Membrane</keyword>
<proteinExistence type="predicted"/>
<feature type="transmembrane region" description="Helical" evidence="1">
    <location>
        <begin position="112"/>
        <end position="132"/>
    </location>
</feature>
<dbReference type="InterPro" id="IPR009781">
    <property type="entry name" value="DUF1345"/>
</dbReference>
<dbReference type="Pfam" id="PF07077">
    <property type="entry name" value="DUF1345"/>
    <property type="match status" value="1"/>
</dbReference>
<feature type="transmembrane region" description="Helical" evidence="1">
    <location>
        <begin position="41"/>
        <end position="61"/>
    </location>
</feature>
<evidence type="ECO:0000313" key="2">
    <source>
        <dbReference type="EMBL" id="GIH12951.1"/>
    </source>
</evidence>
<evidence type="ECO:0008006" key="4">
    <source>
        <dbReference type="Google" id="ProtNLM"/>
    </source>
</evidence>
<sequence>MSFKTPRRASALTRVAIAAASGLVVGAFAAAFGPWQLAPLIGWDATALTWVGLIWTVIWPMNAEQTAARAGHEDPTRPIADVLLIFAAVASLVAVGFVLVRARHAGGLRELFQVALAIASIVLSWALVHTTFTLRYARMYYTGPDGGISFNQTEAPAYADFAYMAFTIGMTFQVSDTKLETQEARSIALRHALVSYLFGTVIVAVTINLIAGLGGK</sequence>
<keyword evidence="3" id="KW-1185">Reference proteome</keyword>
<dbReference type="Proteomes" id="UP000642748">
    <property type="component" value="Unassembled WGS sequence"/>
</dbReference>
<organism evidence="2 3">
    <name type="scientific">Rugosimonospora africana</name>
    <dbReference type="NCBI Taxonomy" id="556532"/>
    <lineage>
        <taxon>Bacteria</taxon>
        <taxon>Bacillati</taxon>
        <taxon>Actinomycetota</taxon>
        <taxon>Actinomycetes</taxon>
        <taxon>Micromonosporales</taxon>
        <taxon>Micromonosporaceae</taxon>
        <taxon>Rugosimonospora</taxon>
    </lineage>
</organism>
<keyword evidence="1" id="KW-1133">Transmembrane helix</keyword>
<feature type="transmembrane region" description="Helical" evidence="1">
    <location>
        <begin position="193"/>
        <end position="213"/>
    </location>
</feature>
<accession>A0A8J3QPU9</accession>
<gene>
    <name evidence="2" type="ORF">Raf01_11230</name>
</gene>
<comment type="caution">
    <text evidence="2">The sequence shown here is derived from an EMBL/GenBank/DDBJ whole genome shotgun (WGS) entry which is preliminary data.</text>
</comment>
<evidence type="ECO:0000313" key="3">
    <source>
        <dbReference type="Proteomes" id="UP000642748"/>
    </source>
</evidence>
<protein>
    <recommendedName>
        <fullName evidence="4">DUF1345 domain-containing protein</fullName>
    </recommendedName>
</protein>
<evidence type="ECO:0000256" key="1">
    <source>
        <dbReference type="SAM" id="Phobius"/>
    </source>
</evidence>
<feature type="transmembrane region" description="Helical" evidence="1">
    <location>
        <begin position="82"/>
        <end position="100"/>
    </location>
</feature>
<keyword evidence="1" id="KW-0812">Transmembrane</keyword>
<dbReference type="EMBL" id="BONZ01000012">
    <property type="protein sequence ID" value="GIH12951.1"/>
    <property type="molecule type" value="Genomic_DNA"/>
</dbReference>
<dbReference type="AlphaFoldDB" id="A0A8J3QPU9"/>
<name>A0A8J3QPU9_9ACTN</name>
<feature type="transmembrane region" description="Helical" evidence="1">
    <location>
        <begin position="12"/>
        <end position="35"/>
    </location>
</feature>
<reference evidence="2" key="1">
    <citation type="submission" date="2021-01" db="EMBL/GenBank/DDBJ databases">
        <title>Whole genome shotgun sequence of Rugosimonospora africana NBRC 104875.</title>
        <authorList>
            <person name="Komaki H."/>
            <person name="Tamura T."/>
        </authorList>
    </citation>
    <scope>NUCLEOTIDE SEQUENCE</scope>
    <source>
        <strain evidence="2">NBRC 104875</strain>
    </source>
</reference>